<dbReference type="InterPro" id="IPR017930">
    <property type="entry name" value="Myb_dom"/>
</dbReference>
<evidence type="ECO:0000256" key="5">
    <source>
        <dbReference type="ARBA" id="ARBA00023125"/>
    </source>
</evidence>
<dbReference type="GO" id="GO:0000902">
    <property type="term" value="P:cell morphogenesis"/>
    <property type="evidence" value="ECO:0007669"/>
    <property type="project" value="UniProtKB-ARBA"/>
</dbReference>
<evidence type="ECO:0000313" key="11">
    <source>
        <dbReference type="EMBL" id="ASR18110.1"/>
    </source>
</evidence>
<evidence type="ECO:0000256" key="4">
    <source>
        <dbReference type="ARBA" id="ARBA00023015"/>
    </source>
</evidence>
<evidence type="ECO:0000256" key="6">
    <source>
        <dbReference type="ARBA" id="ARBA00023163"/>
    </source>
</evidence>
<feature type="domain" description="Myb-like" evidence="9">
    <location>
        <begin position="15"/>
        <end position="67"/>
    </location>
</feature>
<dbReference type="SUPFAM" id="SSF46689">
    <property type="entry name" value="Homeodomain-like"/>
    <property type="match status" value="1"/>
</dbReference>
<gene>
    <name evidence="11" type="primary">R2R3MYB25</name>
</gene>
<dbReference type="InterPro" id="IPR015495">
    <property type="entry name" value="Myb_TF_plants"/>
</dbReference>
<dbReference type="SMART" id="SM00717">
    <property type="entry name" value="SANT"/>
    <property type="match status" value="2"/>
</dbReference>
<dbReference type="PROSITE" id="PS50090">
    <property type="entry name" value="MYB_LIKE"/>
    <property type="match status" value="2"/>
</dbReference>
<comment type="subcellular location">
    <subcellularLocation>
        <location evidence="1">Nucleus</location>
    </subcellularLocation>
</comment>
<evidence type="ECO:0000256" key="2">
    <source>
        <dbReference type="ARBA" id="ARBA00022473"/>
    </source>
</evidence>
<evidence type="ECO:0000256" key="8">
    <source>
        <dbReference type="SAM" id="MobiDB-lite"/>
    </source>
</evidence>
<dbReference type="InterPro" id="IPR001005">
    <property type="entry name" value="SANT/Myb"/>
</dbReference>
<feature type="domain" description="HTH myb-type" evidence="10">
    <location>
        <begin position="72"/>
        <end position="122"/>
    </location>
</feature>
<evidence type="ECO:0000256" key="3">
    <source>
        <dbReference type="ARBA" id="ARBA00022737"/>
    </source>
</evidence>
<evidence type="ECO:0000256" key="1">
    <source>
        <dbReference type="ARBA" id="ARBA00004123"/>
    </source>
</evidence>
<evidence type="ECO:0000259" key="9">
    <source>
        <dbReference type="PROSITE" id="PS50090"/>
    </source>
</evidence>
<keyword evidence="7" id="KW-0539">Nucleus</keyword>
<keyword evidence="4" id="KW-0805">Transcription regulation</keyword>
<dbReference type="FunFam" id="1.10.10.60:FF:000099">
    <property type="entry name" value="MYB transcription factor"/>
    <property type="match status" value="1"/>
</dbReference>
<dbReference type="GO" id="GO:0003677">
    <property type="term" value="F:DNA binding"/>
    <property type="evidence" value="ECO:0007669"/>
    <property type="project" value="UniProtKB-KW"/>
</dbReference>
<keyword evidence="2" id="KW-0217">Developmental protein</keyword>
<dbReference type="GO" id="GO:0005634">
    <property type="term" value="C:nucleus"/>
    <property type="evidence" value="ECO:0007669"/>
    <property type="project" value="UniProtKB-SubCell"/>
</dbReference>
<dbReference type="FunFam" id="1.10.10.60:FF:000001">
    <property type="entry name" value="MYB-related transcription factor"/>
    <property type="match status" value="1"/>
</dbReference>
<dbReference type="AlphaFoldDB" id="A0A222UAN4"/>
<organism evidence="11">
    <name type="scientific">Ginkgo biloba</name>
    <name type="common">Ginkgo</name>
    <name type="synonym">Maidenhair tree</name>
    <dbReference type="NCBI Taxonomy" id="3311"/>
    <lineage>
        <taxon>Eukaryota</taxon>
        <taxon>Viridiplantae</taxon>
        <taxon>Streptophyta</taxon>
        <taxon>Embryophyta</taxon>
        <taxon>Tracheophyta</taxon>
        <taxon>Spermatophyta</taxon>
        <taxon>Ginkgoidae</taxon>
        <taxon>Ginkgoales</taxon>
        <taxon>Ginkgoaceae</taxon>
        <taxon>Ginkgo</taxon>
    </lineage>
</organism>
<dbReference type="PANTHER" id="PTHR10641">
    <property type="entry name" value="MYB FAMILY TRANSCRIPTION FACTOR"/>
    <property type="match status" value="1"/>
</dbReference>
<dbReference type="Pfam" id="PF00249">
    <property type="entry name" value="Myb_DNA-binding"/>
    <property type="match status" value="2"/>
</dbReference>
<evidence type="ECO:0000259" key="10">
    <source>
        <dbReference type="PROSITE" id="PS51294"/>
    </source>
</evidence>
<dbReference type="SMR" id="A0A222UAN4"/>
<feature type="domain" description="Myb-like" evidence="9">
    <location>
        <begin position="68"/>
        <end position="118"/>
    </location>
</feature>
<name>A0A222UAN4_GINBI</name>
<feature type="region of interest" description="Disordered" evidence="8">
    <location>
        <begin position="157"/>
        <end position="176"/>
    </location>
</feature>
<dbReference type="EMBL" id="KY703736">
    <property type="protein sequence ID" value="ASR18110.1"/>
    <property type="molecule type" value="mRNA"/>
</dbReference>
<keyword evidence="5" id="KW-0238">DNA-binding</keyword>
<proteinExistence type="evidence at transcript level"/>
<dbReference type="PROSITE" id="PS51294">
    <property type="entry name" value="HTH_MYB"/>
    <property type="match status" value="2"/>
</dbReference>
<keyword evidence="6" id="KW-0804">Transcription</keyword>
<dbReference type="CDD" id="cd00167">
    <property type="entry name" value="SANT"/>
    <property type="match status" value="2"/>
</dbReference>
<protein>
    <submittedName>
        <fullName evidence="11">R2R3MYB25</fullName>
    </submittedName>
</protein>
<evidence type="ECO:0000256" key="7">
    <source>
        <dbReference type="ARBA" id="ARBA00023242"/>
    </source>
</evidence>
<reference evidence="11" key="1">
    <citation type="journal article" date="2017" name="Physiol. Mol. Biol. Plants">
        <title>Identification and expression analysis under abiotic stress of the R2R3-MYB genes in Ginkgo biloba L.</title>
        <authorList>
            <person name="Liu X."/>
            <person name="Yu W."/>
            <person name="Zhang X."/>
            <person name="Wang G."/>
            <person name="Cao F."/>
            <person name="Cheng H."/>
        </authorList>
    </citation>
    <scope>NUCLEOTIDE SEQUENCE</scope>
</reference>
<feature type="domain" description="HTH myb-type" evidence="10">
    <location>
        <begin position="15"/>
        <end position="71"/>
    </location>
</feature>
<accession>A0A222UAN4</accession>
<dbReference type="PANTHER" id="PTHR10641:SF1413">
    <property type="entry name" value="MYB-RELATED PROTEIN MYB4"/>
    <property type="match status" value="1"/>
</dbReference>
<dbReference type="Gene3D" id="1.10.10.60">
    <property type="entry name" value="Homeodomain-like"/>
    <property type="match status" value="2"/>
</dbReference>
<dbReference type="InterPro" id="IPR009057">
    <property type="entry name" value="Homeodomain-like_sf"/>
</dbReference>
<dbReference type="GO" id="GO:1901957">
    <property type="term" value="P:regulation of cutin biosynthetic process"/>
    <property type="evidence" value="ECO:0007669"/>
    <property type="project" value="UniProtKB-ARBA"/>
</dbReference>
<sequence length="452" mass="50600">MSGENNMGRTPCCDEMGLKKGPWTPEEDKILIDYIKKHGHGNWRALPKQAGLMRCGKSCRLRWTNYLRPDIKRGNFSLKEEQTIIQLHQVLGNRWSTIASRLPGRTDNEIKNVWNTHLKKRLLHMGAFAGHGHNSCNAPAGSPDWPPVQNACTEDIHRHSDSEANEPPAKTESCDVPVSEEIAPKVCKQRLEYLPEGNSCLDTDQDAYYTPLSPHYNNSPKFSAEKIELFNSSAHGVCNQAQLVSGDKVPSHSESTESIKRDGKKVLDYTTLLQSNYIDSLKLIMDDGGLSIDESQIEYIKPFGSDEKILVEGHDFGEEELKALLQQYNCTSDAPNLAYNSNVLDTASTLSMWPPTQHAAMETSLDDQLASSSNANSCTMTQMMEPIGRESCNPTSFSVEQFLDLTDNYTMEGKQFQELPPDFQLQDGMDYWVNLLMQVGPLPYLQSASSDK</sequence>
<keyword evidence="3" id="KW-0677">Repeat</keyword>